<dbReference type="eggNOG" id="KOG0774">
    <property type="taxonomic scope" value="Eukaryota"/>
</dbReference>
<organism evidence="4 5">
    <name type="scientific">Latimeria chalumnae</name>
    <name type="common">Coelacanth</name>
    <dbReference type="NCBI Taxonomy" id="7897"/>
    <lineage>
        <taxon>Eukaryota</taxon>
        <taxon>Metazoa</taxon>
        <taxon>Chordata</taxon>
        <taxon>Craniata</taxon>
        <taxon>Vertebrata</taxon>
        <taxon>Euteleostomi</taxon>
        <taxon>Coelacanthiformes</taxon>
        <taxon>Coelacanthidae</taxon>
        <taxon>Latimeria</taxon>
    </lineage>
</organism>
<dbReference type="Ensembl" id="ENSLACT00000004670.1">
    <property type="protein sequence ID" value="ENSLACP00000004631.1"/>
    <property type="gene ID" value="ENSLACG00000004122.1"/>
</dbReference>
<reference evidence="4" key="2">
    <citation type="submission" date="2025-08" db="UniProtKB">
        <authorList>
            <consortium name="Ensembl"/>
        </authorList>
    </citation>
    <scope>IDENTIFICATION</scope>
</reference>
<dbReference type="HOGENOM" id="CLU_041153_0_0_1"/>
<evidence type="ECO:0000313" key="4">
    <source>
        <dbReference type="Ensembl" id="ENSLACP00000004631.1"/>
    </source>
</evidence>
<keyword evidence="5" id="KW-1185">Reference proteome</keyword>
<comment type="subcellular location">
    <subcellularLocation>
        <location evidence="1">Nucleus</location>
    </subcellularLocation>
</comment>
<dbReference type="EMBL" id="AFYH01228250">
    <property type="status" value="NOT_ANNOTATED_CDS"/>
    <property type="molecule type" value="Genomic_DNA"/>
</dbReference>
<feature type="compositionally biased region" description="Polar residues" evidence="2">
    <location>
        <begin position="394"/>
        <end position="403"/>
    </location>
</feature>
<dbReference type="STRING" id="7897.ENSLACP00000004631"/>
<evidence type="ECO:0000259" key="3">
    <source>
        <dbReference type="PROSITE" id="PS51978"/>
    </source>
</evidence>
<dbReference type="GeneTree" id="ENSGT00940000160293"/>
<dbReference type="Pfam" id="PF03792">
    <property type="entry name" value="PBC"/>
    <property type="match status" value="1"/>
</dbReference>
<dbReference type="EMBL" id="AFYH01228254">
    <property type="status" value="NOT_ANNOTATED_CDS"/>
    <property type="molecule type" value="Genomic_DNA"/>
</dbReference>
<reference evidence="5" key="1">
    <citation type="submission" date="2011-08" db="EMBL/GenBank/DDBJ databases">
        <title>The draft genome of Latimeria chalumnae.</title>
        <authorList>
            <person name="Di Palma F."/>
            <person name="Alfoldi J."/>
            <person name="Johnson J."/>
            <person name="Berlin A."/>
            <person name="Gnerre S."/>
            <person name="Jaffe D."/>
            <person name="MacCallum I."/>
            <person name="Young S."/>
            <person name="Walker B.J."/>
            <person name="Lander E."/>
            <person name="Lindblad-Toh K."/>
        </authorList>
    </citation>
    <scope>NUCLEOTIDE SEQUENCE [LARGE SCALE GENOMIC DNA]</scope>
    <source>
        <strain evidence="5">Wild caught</strain>
    </source>
</reference>
<dbReference type="Bgee" id="ENSLACG00000004122">
    <property type="expression patterns" value="Expressed in muscle tissue and 5 other cell types or tissues"/>
</dbReference>
<feature type="domain" description="PBC" evidence="3">
    <location>
        <begin position="39"/>
        <end position="231"/>
    </location>
</feature>
<evidence type="ECO:0000313" key="5">
    <source>
        <dbReference type="Proteomes" id="UP000008672"/>
    </source>
</evidence>
<dbReference type="GO" id="GO:0003700">
    <property type="term" value="F:DNA-binding transcription factor activity"/>
    <property type="evidence" value="ECO:0007669"/>
    <property type="project" value="InterPro"/>
</dbReference>
<dbReference type="EMBL" id="AFYH01228252">
    <property type="status" value="NOT_ANNOTATED_CDS"/>
    <property type="molecule type" value="Genomic_DNA"/>
</dbReference>
<dbReference type="InterPro" id="IPR005542">
    <property type="entry name" value="PBX_PBC_dom"/>
</dbReference>
<dbReference type="AlphaFoldDB" id="H3A4R0"/>
<dbReference type="PROSITE" id="PS51978">
    <property type="entry name" value="PBC"/>
    <property type="match status" value="1"/>
</dbReference>
<evidence type="ECO:0000256" key="1">
    <source>
        <dbReference type="ARBA" id="ARBA00004123"/>
    </source>
</evidence>
<dbReference type="InParanoid" id="H3A4R0"/>
<reference evidence="4" key="3">
    <citation type="submission" date="2025-09" db="UniProtKB">
        <authorList>
            <consortium name="Ensembl"/>
        </authorList>
    </citation>
    <scope>IDENTIFICATION</scope>
</reference>
<dbReference type="Proteomes" id="UP000008672">
    <property type="component" value="Unassembled WGS sequence"/>
</dbReference>
<name>H3A4R0_LATCH</name>
<proteinExistence type="predicted"/>
<sequence length="415" mass="46054">MDEQTRMMQVRGGGMAVQGGLQSMNPHQIHETPSDNGEPRKQDIGDILQQIMTITDQSLDEAQAKKHALNCHRMKPALFNVLCEIKEKTVCKLKNIQQERAVPPPAPRANNFNLATRLNRPQADMADPAGRGHASLKATPPTFSLSSLYQVKLSLVRMLYICSIRRFLPAPTDNPSHIMPAWYKLWYERRYKFRDITNFSESSHLYFLCTQKTNKKKRCRFEDELREEDVGGISGRRDRQTDIMQNEFYFFSPYAVKLCKQELWCYVPVIGGRAVVVRGMGGAWTDSQICYLCSPPTPGSGGGHQAVKTNIFPPFSGSGGSFNLSGSGDMFMGVQGLNGDSYQGSQFFFSLLFGCQVESLRHSLGQGGYGDAMGGNSMYSPREMRTNGGWQDAATPSSVTSPTEGPGSVHSDTSN</sequence>
<protein>
    <recommendedName>
        <fullName evidence="3">PBC domain-containing protein</fullName>
    </recommendedName>
</protein>
<dbReference type="EMBL" id="AFYH01228251">
    <property type="status" value="NOT_ANNOTATED_CDS"/>
    <property type="molecule type" value="Genomic_DNA"/>
</dbReference>
<dbReference type="GO" id="GO:0005634">
    <property type="term" value="C:nucleus"/>
    <property type="evidence" value="ECO:0007669"/>
    <property type="project" value="UniProtKB-SubCell"/>
</dbReference>
<accession>H3A4R0</accession>
<feature type="region of interest" description="Disordered" evidence="2">
    <location>
        <begin position="375"/>
        <end position="415"/>
    </location>
</feature>
<dbReference type="EMBL" id="AFYH01228253">
    <property type="status" value="NOT_ANNOTATED_CDS"/>
    <property type="molecule type" value="Genomic_DNA"/>
</dbReference>
<evidence type="ECO:0000256" key="2">
    <source>
        <dbReference type="SAM" id="MobiDB-lite"/>
    </source>
</evidence>